<keyword evidence="4" id="KW-1185">Reference proteome</keyword>
<evidence type="ECO:0000313" key="3">
    <source>
        <dbReference type="EnsemblMetazoa" id="GPAI020642-PA"/>
    </source>
</evidence>
<feature type="compositionally biased region" description="Acidic residues" evidence="1">
    <location>
        <begin position="214"/>
        <end position="225"/>
    </location>
</feature>
<dbReference type="EnsemblMetazoa" id="GPAI020642-RA">
    <property type="protein sequence ID" value="GPAI020642-PA"/>
    <property type="gene ID" value="GPAI020642"/>
</dbReference>
<dbReference type="InterPro" id="IPR045110">
    <property type="entry name" value="XMAP215"/>
</dbReference>
<dbReference type="GO" id="GO:0007051">
    <property type="term" value="P:spindle organization"/>
    <property type="evidence" value="ECO:0007669"/>
    <property type="project" value="InterPro"/>
</dbReference>
<accession>A0A1A9ZP42</accession>
<dbReference type="GO" id="GO:0051010">
    <property type="term" value="F:microtubule plus-end binding"/>
    <property type="evidence" value="ECO:0007669"/>
    <property type="project" value="InterPro"/>
</dbReference>
<evidence type="ECO:0000256" key="1">
    <source>
        <dbReference type="SAM" id="MobiDB-lite"/>
    </source>
</evidence>
<dbReference type="AlphaFoldDB" id="A0A1A9ZP42"/>
<name>A0A1A9ZP42_GLOPL</name>
<dbReference type="GO" id="GO:0046785">
    <property type="term" value="P:microtubule polymerization"/>
    <property type="evidence" value="ECO:0007669"/>
    <property type="project" value="InterPro"/>
</dbReference>
<sequence length="239" mass="26649">MLTIEREMAAEEIQGKAEEILTAKYLASLSDSNRKNRLIAVENVQQQIADFDPKMRGICQIREKLADIKNGGLAAEVLTAFAEAIKLDYEVGRVLSFAFEKKSPKVQSEALNWVNKSILKFGFQIQSKFLIEDVQSTNPTVRGSAIALMGTMVMYMDNTLIMFFVNEKPQIQAEFDRNLGEKPPKPIRGLKKGENIKNLDTGVSGDIADKGDIDGEEINDDEEPLEPINLDLSPQITEV</sequence>
<evidence type="ECO:0000259" key="2">
    <source>
        <dbReference type="SMART" id="SM01349"/>
    </source>
</evidence>
<dbReference type="SMART" id="SM01349">
    <property type="entry name" value="TOG"/>
    <property type="match status" value="1"/>
</dbReference>
<evidence type="ECO:0000313" key="4">
    <source>
        <dbReference type="Proteomes" id="UP000092445"/>
    </source>
</evidence>
<feature type="domain" description="TOG" evidence="2">
    <location>
        <begin position="1"/>
        <end position="184"/>
    </location>
</feature>
<dbReference type="GO" id="GO:0061863">
    <property type="term" value="F:microtubule plus end polymerase"/>
    <property type="evidence" value="ECO:0007669"/>
    <property type="project" value="InterPro"/>
</dbReference>
<dbReference type="GO" id="GO:0030951">
    <property type="term" value="P:establishment or maintenance of microtubule cytoskeleton polarity"/>
    <property type="evidence" value="ECO:0007669"/>
    <property type="project" value="InterPro"/>
</dbReference>
<proteinExistence type="predicted"/>
<dbReference type="Gene3D" id="1.25.10.10">
    <property type="entry name" value="Leucine-rich Repeat Variant"/>
    <property type="match status" value="1"/>
</dbReference>
<feature type="region of interest" description="Disordered" evidence="1">
    <location>
        <begin position="201"/>
        <end position="239"/>
    </location>
</feature>
<dbReference type="STRING" id="7398.A0A1A9ZP42"/>
<reference evidence="4" key="1">
    <citation type="submission" date="2014-03" db="EMBL/GenBank/DDBJ databases">
        <authorList>
            <person name="Aksoy S."/>
            <person name="Warren W."/>
            <person name="Wilson R.K."/>
        </authorList>
    </citation>
    <scope>NUCLEOTIDE SEQUENCE [LARGE SCALE GENOMIC DNA]</scope>
    <source>
        <strain evidence="4">IAEA</strain>
    </source>
</reference>
<dbReference type="InterPro" id="IPR011989">
    <property type="entry name" value="ARM-like"/>
</dbReference>
<dbReference type="PANTHER" id="PTHR12609">
    <property type="entry name" value="MICROTUBULE ASSOCIATED PROTEIN XMAP215"/>
    <property type="match status" value="1"/>
</dbReference>
<reference evidence="3" key="2">
    <citation type="submission" date="2020-05" db="UniProtKB">
        <authorList>
            <consortium name="EnsemblMetazoa"/>
        </authorList>
    </citation>
    <scope>IDENTIFICATION</scope>
    <source>
        <strain evidence="3">IAEA</strain>
    </source>
</reference>
<dbReference type="VEuPathDB" id="VectorBase:GPAI020642"/>
<protein>
    <submittedName>
        <fullName evidence="3">TOG domain-containing protein</fullName>
    </submittedName>
</protein>
<organism evidence="3 4">
    <name type="scientific">Glossina pallidipes</name>
    <name type="common">Tsetse fly</name>
    <dbReference type="NCBI Taxonomy" id="7398"/>
    <lineage>
        <taxon>Eukaryota</taxon>
        <taxon>Metazoa</taxon>
        <taxon>Ecdysozoa</taxon>
        <taxon>Arthropoda</taxon>
        <taxon>Hexapoda</taxon>
        <taxon>Insecta</taxon>
        <taxon>Pterygota</taxon>
        <taxon>Neoptera</taxon>
        <taxon>Endopterygota</taxon>
        <taxon>Diptera</taxon>
        <taxon>Brachycera</taxon>
        <taxon>Muscomorpha</taxon>
        <taxon>Hippoboscoidea</taxon>
        <taxon>Glossinidae</taxon>
        <taxon>Glossina</taxon>
    </lineage>
</organism>
<dbReference type="InterPro" id="IPR034085">
    <property type="entry name" value="TOG"/>
</dbReference>
<dbReference type="Proteomes" id="UP000092445">
    <property type="component" value="Unassembled WGS sequence"/>
</dbReference>